<name>A0ABS5NXX9_9BACI</name>
<evidence type="ECO:0000259" key="4">
    <source>
        <dbReference type="PROSITE" id="PS01124"/>
    </source>
</evidence>
<comment type="caution">
    <text evidence="5">The sequence shown here is derived from an EMBL/GenBank/DDBJ whole genome shotgun (WGS) entry which is preliminary data.</text>
</comment>
<dbReference type="Gene3D" id="1.10.10.60">
    <property type="entry name" value="Homeodomain-like"/>
    <property type="match status" value="2"/>
</dbReference>
<evidence type="ECO:0000256" key="2">
    <source>
        <dbReference type="ARBA" id="ARBA00023125"/>
    </source>
</evidence>
<protein>
    <submittedName>
        <fullName evidence="5">Helix-turn-helix transcriptional regulator</fullName>
    </submittedName>
</protein>
<dbReference type="Pfam" id="PF12833">
    <property type="entry name" value="HTH_18"/>
    <property type="match status" value="1"/>
</dbReference>
<dbReference type="InterPro" id="IPR009057">
    <property type="entry name" value="Homeodomain-like_sf"/>
</dbReference>
<dbReference type="Proteomes" id="UP000681027">
    <property type="component" value="Unassembled WGS sequence"/>
</dbReference>
<dbReference type="SUPFAM" id="SSF46689">
    <property type="entry name" value="Homeodomain-like"/>
    <property type="match status" value="2"/>
</dbReference>
<keyword evidence="2" id="KW-0238">DNA-binding</keyword>
<dbReference type="PROSITE" id="PS01124">
    <property type="entry name" value="HTH_ARAC_FAMILY_2"/>
    <property type="match status" value="1"/>
</dbReference>
<evidence type="ECO:0000313" key="6">
    <source>
        <dbReference type="Proteomes" id="UP000681027"/>
    </source>
</evidence>
<proteinExistence type="predicted"/>
<evidence type="ECO:0000313" key="5">
    <source>
        <dbReference type="EMBL" id="MBS4192676.1"/>
    </source>
</evidence>
<keyword evidence="3" id="KW-0804">Transcription</keyword>
<organism evidence="5 6">
    <name type="scientific">Cytobacillus citreus</name>
    <dbReference type="NCBI Taxonomy" id="2833586"/>
    <lineage>
        <taxon>Bacteria</taxon>
        <taxon>Bacillati</taxon>
        <taxon>Bacillota</taxon>
        <taxon>Bacilli</taxon>
        <taxon>Bacillales</taxon>
        <taxon>Bacillaceae</taxon>
        <taxon>Cytobacillus</taxon>
    </lineage>
</organism>
<feature type="domain" description="HTH araC/xylS-type" evidence="4">
    <location>
        <begin position="10"/>
        <end position="108"/>
    </location>
</feature>
<dbReference type="EMBL" id="JAGYPM010000005">
    <property type="protein sequence ID" value="MBS4192676.1"/>
    <property type="molecule type" value="Genomic_DNA"/>
</dbReference>
<evidence type="ECO:0000256" key="3">
    <source>
        <dbReference type="ARBA" id="ARBA00023163"/>
    </source>
</evidence>
<dbReference type="PANTHER" id="PTHR43280:SF2">
    <property type="entry name" value="HTH-TYPE TRANSCRIPTIONAL REGULATOR EXSA"/>
    <property type="match status" value="1"/>
</dbReference>
<reference evidence="5 6" key="1">
    <citation type="submission" date="2021-05" db="EMBL/GenBank/DDBJ databases">
        <title>Novel Bacillus species.</title>
        <authorList>
            <person name="Liu G."/>
        </authorList>
    </citation>
    <scope>NUCLEOTIDE SEQUENCE [LARGE SCALE GENOMIC DNA]</scope>
    <source>
        <strain evidence="5 6">FJAT-49705</strain>
    </source>
</reference>
<sequence>MDKDLLNAVEEAIEYMKNHLEADITSEDLAAKYGYSTYHFLRAFKEVTGVTPRHFLSALRIEASKQMLTKPSNSILKSLLSIGYKSIGSYSSRFKQYVGQSPTKFKLEYETLYQFINHYKDKNSYQTITTSSSLITCHIKTPPTFKGLVFVGLFPRPIPDQKPVIGTVLHNEGACTFDHVPKGTYFILAAAIHWSANPKDYFILEKSLRGIFDQPIEVWDDTNAEVDIFLRDPTPFDPPILINLPMLLFDRDKK</sequence>
<evidence type="ECO:0000256" key="1">
    <source>
        <dbReference type="ARBA" id="ARBA00023015"/>
    </source>
</evidence>
<dbReference type="SMART" id="SM00342">
    <property type="entry name" value="HTH_ARAC"/>
    <property type="match status" value="1"/>
</dbReference>
<gene>
    <name evidence="5" type="ORF">KHA94_21275</name>
</gene>
<keyword evidence="1" id="KW-0805">Transcription regulation</keyword>
<dbReference type="InterPro" id="IPR018060">
    <property type="entry name" value="HTH_AraC"/>
</dbReference>
<accession>A0ABS5NXX9</accession>
<dbReference type="PANTHER" id="PTHR43280">
    <property type="entry name" value="ARAC-FAMILY TRANSCRIPTIONAL REGULATOR"/>
    <property type="match status" value="1"/>
</dbReference>
<keyword evidence="6" id="KW-1185">Reference proteome</keyword>
<dbReference type="InterPro" id="IPR018062">
    <property type="entry name" value="HTH_AraC-typ_CS"/>
</dbReference>
<dbReference type="RefSeq" id="WP_213104126.1">
    <property type="nucleotide sequence ID" value="NZ_JAGYPM010000005.1"/>
</dbReference>
<dbReference type="PROSITE" id="PS00041">
    <property type="entry name" value="HTH_ARAC_FAMILY_1"/>
    <property type="match status" value="1"/>
</dbReference>